<dbReference type="InterPro" id="IPR036465">
    <property type="entry name" value="vWFA_dom_sf"/>
</dbReference>
<sequence>MTVKNELFHKAALATLRTLSLDHDITAPAELQIENFHKFSSEQQAKMRGLVDSYALRHRYHNEALEPSFSEPDARLIFDGLEQARCEIYGSRHFAGVRANLFQRLHDRSLQLKTSEMIRRDDMPPSLAIELLAREAMLGHKLDETITAPALERWRETLTPQAKAAFKALANSQSDQKKFSEAGKALLASFGLTKDQKPGSGSDSNNLEQGTDESQGSESSTESSGTDEGQSSEQQIVKTDQTGEESSASGDLSSEEIEALLTQGEHGDEKAAGPSDNDETSLSEPIKFADGYQIFTREFDEIIAADDLCDPEELHFLREQLDHQLERTKDFVSRLAHRLQRRLLAQQQRHWSFDEEDGILDAARLPRIVSNPSLPLSYKQESNTEFKETVVTLLIDNSGSMRGLPITTAAICSDILARTLERCGVKVEILGFTTRTWKGGQSRFKWMQEGRPPQPGRLNDLRHIIYKSADQPWRHARLNLGLMLRDGLLKENIDGEALLWASRRLKMRPEHRRILMVISDGAPVDDSTASANMPDYLDVHLHKVIARLQADRAIELLAIGIGHDVTRYYANSVTIGSAEDLGDTMVTQLSTLFTPSKNTAKTRVNNRKKLAL</sequence>
<dbReference type="EMBL" id="CP047652">
    <property type="protein sequence ID" value="QHI95684.1"/>
    <property type="molecule type" value="Genomic_DNA"/>
</dbReference>
<dbReference type="AlphaFoldDB" id="A0A6P1NGQ4"/>
<keyword evidence="4" id="KW-1185">Reference proteome</keyword>
<evidence type="ECO:0000256" key="1">
    <source>
        <dbReference type="SAM" id="MobiDB-lite"/>
    </source>
</evidence>
<dbReference type="InterPro" id="IPR025861">
    <property type="entry name" value="CobT_VWA_dom"/>
</dbReference>
<feature type="region of interest" description="Disordered" evidence="1">
    <location>
        <begin position="265"/>
        <end position="285"/>
    </location>
</feature>
<dbReference type="Pfam" id="PF11775">
    <property type="entry name" value="CobT_C"/>
    <property type="match status" value="1"/>
</dbReference>
<dbReference type="Proteomes" id="UP000463975">
    <property type="component" value="Chromosome"/>
</dbReference>
<dbReference type="RefSeq" id="WP_160618760.1">
    <property type="nucleotide sequence ID" value="NZ_CP047652.1"/>
</dbReference>
<accession>A0A6P1NGQ4</accession>
<protein>
    <submittedName>
        <fullName evidence="3">Cobaltochelatase subunit CobT</fullName>
    </submittedName>
</protein>
<dbReference type="SMART" id="SM00327">
    <property type="entry name" value="VWA"/>
    <property type="match status" value="1"/>
</dbReference>
<organism evidence="3 4">
    <name type="scientific">Aristophania vespae</name>
    <dbReference type="NCBI Taxonomy" id="2697033"/>
    <lineage>
        <taxon>Bacteria</taxon>
        <taxon>Pseudomonadati</taxon>
        <taxon>Pseudomonadota</taxon>
        <taxon>Alphaproteobacteria</taxon>
        <taxon>Acetobacterales</taxon>
        <taxon>Acetobacteraceae</taxon>
        <taxon>Aristophania</taxon>
    </lineage>
</organism>
<evidence type="ECO:0000259" key="2">
    <source>
        <dbReference type="PROSITE" id="PS50234"/>
    </source>
</evidence>
<dbReference type="PANTHER" id="PTHR41248:SF1">
    <property type="entry name" value="NORD PROTEIN"/>
    <property type="match status" value="1"/>
</dbReference>
<dbReference type="InterPro" id="IPR051928">
    <property type="entry name" value="NorD/CobT"/>
</dbReference>
<feature type="compositionally biased region" description="Low complexity" evidence="1">
    <location>
        <begin position="208"/>
        <end position="235"/>
    </location>
</feature>
<dbReference type="SUPFAM" id="SSF53300">
    <property type="entry name" value="vWA-like"/>
    <property type="match status" value="1"/>
</dbReference>
<gene>
    <name evidence="3" type="ORF">GT348_04890</name>
</gene>
<dbReference type="Pfam" id="PF06213">
    <property type="entry name" value="CobT"/>
    <property type="match status" value="1"/>
</dbReference>
<dbReference type="GO" id="GO:0009236">
    <property type="term" value="P:cobalamin biosynthetic process"/>
    <property type="evidence" value="ECO:0007669"/>
    <property type="project" value="InterPro"/>
</dbReference>
<dbReference type="PIRSF" id="PIRSF031715">
    <property type="entry name" value="Cob_chel_CobT"/>
    <property type="match status" value="1"/>
</dbReference>
<dbReference type="PROSITE" id="PS50234">
    <property type="entry name" value="VWFA"/>
    <property type="match status" value="1"/>
</dbReference>
<evidence type="ECO:0000313" key="3">
    <source>
        <dbReference type="EMBL" id="QHI95684.1"/>
    </source>
</evidence>
<feature type="region of interest" description="Disordered" evidence="1">
    <location>
        <begin position="192"/>
        <end position="253"/>
    </location>
</feature>
<feature type="domain" description="VWFA" evidence="2">
    <location>
        <begin position="390"/>
        <end position="612"/>
    </location>
</feature>
<evidence type="ECO:0000313" key="4">
    <source>
        <dbReference type="Proteomes" id="UP000463975"/>
    </source>
</evidence>
<dbReference type="KEGG" id="bomb:GT348_04890"/>
<name>A0A6P1NGQ4_9PROT</name>
<dbReference type="InterPro" id="IPR002035">
    <property type="entry name" value="VWF_A"/>
</dbReference>
<dbReference type="CDD" id="cd01454">
    <property type="entry name" value="vWA_norD_type"/>
    <property type="match status" value="1"/>
</dbReference>
<feature type="compositionally biased region" description="Polar residues" evidence="1">
    <location>
        <begin position="236"/>
        <end position="252"/>
    </location>
</feature>
<dbReference type="PANTHER" id="PTHR41248">
    <property type="entry name" value="NORD PROTEIN"/>
    <property type="match status" value="1"/>
</dbReference>
<reference evidence="3 4" key="1">
    <citation type="submission" date="2020-01" db="EMBL/GenBank/DDBJ databases">
        <title>Genome sequencing of strain KACC 21507.</title>
        <authorList>
            <person name="Heo J."/>
            <person name="Kim S.-J."/>
            <person name="Kim J.-S."/>
            <person name="Hong S.-B."/>
            <person name="Kwon S.-W."/>
        </authorList>
    </citation>
    <scope>NUCLEOTIDE SEQUENCE [LARGE SCALE GENOMIC DNA]</scope>
    <source>
        <strain evidence="3 4">KACC 21507</strain>
    </source>
</reference>
<dbReference type="Gene3D" id="3.40.50.410">
    <property type="entry name" value="von Willebrand factor, type A domain"/>
    <property type="match status" value="1"/>
</dbReference>
<dbReference type="InterPro" id="IPR006538">
    <property type="entry name" value="CobT"/>
</dbReference>
<proteinExistence type="predicted"/>